<dbReference type="PANTHER" id="PTHR16222">
    <property type="entry name" value="ADP-RIBOSYLGLYCOHYDROLASE"/>
    <property type="match status" value="1"/>
</dbReference>
<dbReference type="InterPro" id="IPR036705">
    <property type="entry name" value="Ribosyl_crysJ1_sf"/>
</dbReference>
<protein>
    <recommendedName>
        <fullName evidence="7">ADP-ribosylglycohydrolase</fullName>
    </recommendedName>
</protein>
<evidence type="ECO:0000313" key="5">
    <source>
        <dbReference type="EMBL" id="PZR14559.1"/>
    </source>
</evidence>
<gene>
    <name evidence="5" type="ORF">DI536_10670</name>
</gene>
<organism evidence="5 6">
    <name type="scientific">Archangium gephyra</name>
    <dbReference type="NCBI Taxonomy" id="48"/>
    <lineage>
        <taxon>Bacteria</taxon>
        <taxon>Pseudomonadati</taxon>
        <taxon>Myxococcota</taxon>
        <taxon>Myxococcia</taxon>
        <taxon>Myxococcales</taxon>
        <taxon>Cystobacterineae</taxon>
        <taxon>Archangiaceae</taxon>
        <taxon>Archangium</taxon>
    </lineage>
</organism>
<dbReference type="GO" id="GO:0016787">
    <property type="term" value="F:hydrolase activity"/>
    <property type="evidence" value="ECO:0007669"/>
    <property type="project" value="UniProtKB-KW"/>
</dbReference>
<dbReference type="InterPro" id="IPR005502">
    <property type="entry name" value="Ribosyl_crysJ1"/>
</dbReference>
<evidence type="ECO:0000256" key="1">
    <source>
        <dbReference type="ARBA" id="ARBA00010702"/>
    </source>
</evidence>
<comment type="similarity">
    <text evidence="1">Belongs to the ADP-ribosylglycohydrolase family.</text>
</comment>
<dbReference type="PANTHER" id="PTHR16222:SF24">
    <property type="entry name" value="ADP-RIBOSYLHYDROLASE ARH3"/>
    <property type="match status" value="1"/>
</dbReference>
<feature type="region of interest" description="Disordered" evidence="4">
    <location>
        <begin position="175"/>
        <end position="230"/>
    </location>
</feature>
<sequence>MCTGVGSMARWYASQAFPPTIKSYRLLTMSTRQQKARGVLWGQAVGDALGTTVEFRAEASVLRRAERDWPREIIGGGPFRLVPGQVTDDTELALALNRTLVRCGGYDDDEVARAYVAWLASEPPDRGNATTMAFGRPVPGDDAAAQVRAGERRHAGERLVDACERSGRVRRDALAARARSTGDAGQHVEPPSPGVSAGMRGVRDDHRRRAEHRAQRPRVVRTRGDVRARARAAGGLDPRAGARRAPGVRRRESGLGAHRVAARVLPAASRARVRSGVELDRVEGRRRGHQRLRHRCVVGRDVRGRSHSVTLATGGGRRAAGAAAQLSLWRSRCAG</sequence>
<feature type="binding site" evidence="3">
    <location>
        <position position="88"/>
    </location>
    <ligand>
        <name>Mg(2+)</name>
        <dbReference type="ChEBI" id="CHEBI:18420"/>
        <label>1</label>
    </ligand>
</feature>
<comment type="cofactor">
    <cofactor evidence="3">
        <name>Mg(2+)</name>
        <dbReference type="ChEBI" id="CHEBI:18420"/>
    </cofactor>
    <text evidence="3">Binds 2 magnesium ions per subunit.</text>
</comment>
<keyword evidence="3" id="KW-0479">Metal-binding</keyword>
<evidence type="ECO:0000256" key="2">
    <source>
        <dbReference type="ARBA" id="ARBA00022801"/>
    </source>
</evidence>
<dbReference type="Proteomes" id="UP000249061">
    <property type="component" value="Unassembled WGS sequence"/>
</dbReference>
<dbReference type="GO" id="GO:0046872">
    <property type="term" value="F:metal ion binding"/>
    <property type="evidence" value="ECO:0007669"/>
    <property type="project" value="UniProtKB-KW"/>
</dbReference>
<proteinExistence type="inferred from homology"/>
<dbReference type="Gene3D" id="1.10.4080.10">
    <property type="entry name" value="ADP-ribosylation/Crystallin J1"/>
    <property type="match status" value="1"/>
</dbReference>
<evidence type="ECO:0000313" key="6">
    <source>
        <dbReference type="Proteomes" id="UP000249061"/>
    </source>
</evidence>
<feature type="compositionally biased region" description="Basic and acidic residues" evidence="4">
    <location>
        <begin position="201"/>
        <end position="214"/>
    </location>
</feature>
<evidence type="ECO:0000256" key="4">
    <source>
        <dbReference type="SAM" id="MobiDB-lite"/>
    </source>
</evidence>
<evidence type="ECO:0000256" key="3">
    <source>
        <dbReference type="PIRSR" id="PIRSR605502-1"/>
    </source>
</evidence>
<dbReference type="EMBL" id="QFQP01000007">
    <property type="protein sequence ID" value="PZR14559.1"/>
    <property type="molecule type" value="Genomic_DNA"/>
</dbReference>
<feature type="binding site" evidence="3">
    <location>
        <position position="87"/>
    </location>
    <ligand>
        <name>Mg(2+)</name>
        <dbReference type="ChEBI" id="CHEBI:18420"/>
        <label>1</label>
    </ligand>
</feature>
<keyword evidence="3" id="KW-0460">Magnesium</keyword>
<accession>A0A2W5TG96</accession>
<reference evidence="5 6" key="1">
    <citation type="submission" date="2017-08" db="EMBL/GenBank/DDBJ databases">
        <title>Infants hospitalized years apart are colonized by the same room-sourced microbial strains.</title>
        <authorList>
            <person name="Brooks B."/>
            <person name="Olm M.R."/>
            <person name="Firek B.A."/>
            <person name="Baker R."/>
            <person name="Thomas B.C."/>
            <person name="Morowitz M.J."/>
            <person name="Banfield J.F."/>
        </authorList>
    </citation>
    <scope>NUCLEOTIDE SEQUENCE [LARGE SCALE GENOMIC DNA]</scope>
    <source>
        <strain evidence="5">S2_003_000_R2_14</strain>
    </source>
</reference>
<keyword evidence="2" id="KW-0378">Hydrolase</keyword>
<comment type="caution">
    <text evidence="5">The sequence shown here is derived from an EMBL/GenBank/DDBJ whole genome shotgun (WGS) entry which is preliminary data.</text>
</comment>
<dbReference type="AlphaFoldDB" id="A0A2W5TG96"/>
<feature type="binding site" evidence="3">
    <location>
        <position position="89"/>
    </location>
    <ligand>
        <name>Mg(2+)</name>
        <dbReference type="ChEBI" id="CHEBI:18420"/>
        <label>1</label>
    </ligand>
</feature>
<dbReference type="Pfam" id="PF03747">
    <property type="entry name" value="ADP_ribosyl_GH"/>
    <property type="match status" value="1"/>
</dbReference>
<dbReference type="InterPro" id="IPR050792">
    <property type="entry name" value="ADP-ribosylglycohydrolase"/>
</dbReference>
<name>A0A2W5TG96_9BACT</name>
<evidence type="ECO:0008006" key="7">
    <source>
        <dbReference type="Google" id="ProtNLM"/>
    </source>
</evidence>
<dbReference type="SUPFAM" id="SSF101478">
    <property type="entry name" value="ADP-ribosylglycohydrolase"/>
    <property type="match status" value="1"/>
</dbReference>